<comment type="subcellular location">
    <subcellularLocation>
        <location evidence="1">Fimbrium</location>
    </subcellularLocation>
</comment>
<protein>
    <recommendedName>
        <fullName evidence="3">Common pilus major fimbrillin subunit EcpA</fullName>
    </recommendedName>
    <alternativeName>
        <fullName evidence="7">MatB fimbrillin</fullName>
    </alternativeName>
</protein>
<evidence type="ECO:0000256" key="7">
    <source>
        <dbReference type="ARBA" id="ARBA00031192"/>
    </source>
</evidence>
<gene>
    <name evidence="9" type="ORF">F945_03110</name>
</gene>
<evidence type="ECO:0000313" key="9">
    <source>
        <dbReference type="EMBL" id="EPF70093.1"/>
    </source>
</evidence>
<dbReference type="OrthoDB" id="6556380at2"/>
<accession>S3MU43</accession>
<keyword evidence="10" id="KW-1185">Reference proteome</keyword>
<dbReference type="GO" id="GO:0009289">
    <property type="term" value="C:pilus"/>
    <property type="evidence" value="ECO:0007669"/>
    <property type="project" value="UniProtKB-SubCell"/>
</dbReference>
<dbReference type="InterPro" id="IPR016514">
    <property type="entry name" value="EcpA"/>
</dbReference>
<evidence type="ECO:0000256" key="2">
    <source>
        <dbReference type="ARBA" id="ARBA00007305"/>
    </source>
</evidence>
<dbReference type="AlphaFoldDB" id="S3MU43"/>
<comment type="caution">
    <text evidence="9">The sequence shown here is derived from an EMBL/GenBank/DDBJ whole genome shotgun (WGS) entry which is preliminary data.</text>
</comment>
<comment type="similarity">
    <text evidence="2">Belongs to the EcpA/MatB fimbrillin family.</text>
</comment>
<dbReference type="PATRIC" id="fig|421052.3.peg.3040"/>
<reference evidence="9 10" key="1">
    <citation type="submission" date="2013-06" db="EMBL/GenBank/DDBJ databases">
        <title>The Genome Sequence of Acinetobacter rudis CIP 110305.</title>
        <authorList>
            <consortium name="The Broad Institute Genome Sequencing Platform"/>
            <consortium name="The Broad Institute Genome Sequencing Center for Infectious Disease"/>
            <person name="Cerqueira G."/>
            <person name="Feldgarden M."/>
            <person name="Courvalin P."/>
            <person name="Perichon B."/>
            <person name="Grillot-Courvalin C."/>
            <person name="Clermont D."/>
            <person name="Rocha E."/>
            <person name="Yoon E.-J."/>
            <person name="Nemec A."/>
            <person name="Young S.K."/>
            <person name="Zeng Q."/>
            <person name="Gargeya S."/>
            <person name="Fitzgerald M."/>
            <person name="Abouelleil A."/>
            <person name="Alvarado L."/>
            <person name="Berlin A.M."/>
            <person name="Chapman S.B."/>
            <person name="Dewar J."/>
            <person name="Goldberg J."/>
            <person name="Griggs A."/>
            <person name="Gujja S."/>
            <person name="Hansen M."/>
            <person name="Howarth C."/>
            <person name="Imamovic A."/>
            <person name="Larimer J."/>
            <person name="McCowan C."/>
            <person name="Murphy C."/>
            <person name="Pearson M."/>
            <person name="Priest M."/>
            <person name="Roberts A."/>
            <person name="Saif S."/>
            <person name="Shea T."/>
            <person name="Sykes S."/>
            <person name="Wortman J."/>
            <person name="Nusbaum C."/>
            <person name="Birren B."/>
        </authorList>
    </citation>
    <scope>NUCLEOTIDE SEQUENCE [LARGE SCALE GENOMIC DNA]</scope>
    <source>
        <strain evidence="9 10">CIP 110305</strain>
    </source>
</reference>
<proteinExistence type="inferred from homology"/>
<organism evidence="9 10">
    <name type="scientific">Acinetobacter rudis CIP 110305</name>
    <dbReference type="NCBI Taxonomy" id="421052"/>
    <lineage>
        <taxon>Bacteria</taxon>
        <taxon>Pseudomonadati</taxon>
        <taxon>Pseudomonadota</taxon>
        <taxon>Gammaproteobacteria</taxon>
        <taxon>Moraxellales</taxon>
        <taxon>Moraxellaceae</taxon>
        <taxon>Acinetobacter</taxon>
    </lineage>
</organism>
<evidence type="ECO:0000256" key="3">
    <source>
        <dbReference type="ARBA" id="ARBA00014507"/>
    </source>
</evidence>
<evidence type="ECO:0000256" key="1">
    <source>
        <dbReference type="ARBA" id="ARBA00004561"/>
    </source>
</evidence>
<sequence>MKKLMSTLALTTISSLFAASAFADVTAVATAKWDASATKDTKSALVVTPLKSLVFQYAEGIKGFNTQVGAFDVTIQGQSGATDFTLSSKLMGNTLTRSGGDGSTLDVGVAWNGQPLNKTTAVTMIDTKNNISAGLDSIALKNAYSGTGRSSAQSNFMFTVASAKDKTGADIADLSTLTDGRWDGEVAVQFTALWTAP</sequence>
<feature type="chain" id="PRO_5004523520" description="Common pilus major fimbrillin subunit EcpA" evidence="8">
    <location>
        <begin position="24"/>
        <end position="197"/>
    </location>
</feature>
<comment type="subunit">
    <text evidence="6">Self-associates. Forms filaments. Interacts with EcpD.</text>
</comment>
<evidence type="ECO:0000313" key="10">
    <source>
        <dbReference type="Proteomes" id="UP000014568"/>
    </source>
</evidence>
<evidence type="ECO:0000256" key="6">
    <source>
        <dbReference type="ARBA" id="ARBA00026091"/>
    </source>
</evidence>
<dbReference type="EMBL" id="ATGI01000038">
    <property type="protein sequence ID" value="EPF70093.1"/>
    <property type="molecule type" value="Genomic_DNA"/>
</dbReference>
<name>S3MU43_9GAMM</name>
<dbReference type="eggNOG" id="ENOG502ZC2F">
    <property type="taxonomic scope" value="Bacteria"/>
</dbReference>
<dbReference type="Proteomes" id="UP000014568">
    <property type="component" value="Unassembled WGS sequence"/>
</dbReference>
<keyword evidence="5" id="KW-0281">Fimbrium</keyword>
<keyword evidence="4 8" id="KW-0732">Signal</keyword>
<dbReference type="InterPro" id="IPR038478">
    <property type="entry name" value="Fimbrillin_EcpA_sf"/>
</dbReference>
<dbReference type="Gene3D" id="2.60.40.3290">
    <property type="entry name" value="Fimbrial protein EcpA"/>
    <property type="match status" value="1"/>
</dbReference>
<dbReference type="RefSeq" id="WP_016657479.1">
    <property type="nucleotide sequence ID" value="NZ_KE340355.1"/>
</dbReference>
<evidence type="ECO:0000256" key="8">
    <source>
        <dbReference type="SAM" id="SignalP"/>
    </source>
</evidence>
<dbReference type="Pfam" id="PF16449">
    <property type="entry name" value="MatB"/>
    <property type="match status" value="1"/>
</dbReference>
<feature type="signal peptide" evidence="8">
    <location>
        <begin position="1"/>
        <end position="23"/>
    </location>
</feature>
<evidence type="ECO:0000256" key="4">
    <source>
        <dbReference type="ARBA" id="ARBA00022729"/>
    </source>
</evidence>
<evidence type="ECO:0000256" key="5">
    <source>
        <dbReference type="ARBA" id="ARBA00023263"/>
    </source>
</evidence>
<dbReference type="HOGENOM" id="CLU_120328_0_0_6"/>